<protein>
    <submittedName>
        <fullName evidence="2">Uncharacterized protein</fullName>
    </submittedName>
</protein>
<evidence type="ECO:0000313" key="2">
    <source>
        <dbReference type="EMBL" id="SJK99298.1"/>
    </source>
</evidence>
<evidence type="ECO:0000256" key="1">
    <source>
        <dbReference type="SAM" id="MobiDB-lite"/>
    </source>
</evidence>
<dbReference type="AlphaFoldDB" id="A0A284QS40"/>
<keyword evidence="3" id="KW-1185">Reference proteome</keyword>
<sequence>MLTGRRKGAKGHGERTYKRRRFSHLRTPSRSAECRQIHARSNGFFSLPVGALSRPATAGPLPVPVILSQVLV</sequence>
<organism evidence="2 3">
    <name type="scientific">Armillaria ostoyae</name>
    <name type="common">Armillaria root rot fungus</name>
    <dbReference type="NCBI Taxonomy" id="47428"/>
    <lineage>
        <taxon>Eukaryota</taxon>
        <taxon>Fungi</taxon>
        <taxon>Dikarya</taxon>
        <taxon>Basidiomycota</taxon>
        <taxon>Agaricomycotina</taxon>
        <taxon>Agaricomycetes</taxon>
        <taxon>Agaricomycetidae</taxon>
        <taxon>Agaricales</taxon>
        <taxon>Marasmiineae</taxon>
        <taxon>Physalacriaceae</taxon>
        <taxon>Armillaria</taxon>
    </lineage>
</organism>
<reference evidence="3" key="1">
    <citation type="journal article" date="2017" name="Nat. Ecol. Evol.">
        <title>Genome expansion and lineage-specific genetic innovations in the forest pathogenic fungi Armillaria.</title>
        <authorList>
            <person name="Sipos G."/>
            <person name="Prasanna A.N."/>
            <person name="Walter M.C."/>
            <person name="O'Connor E."/>
            <person name="Balint B."/>
            <person name="Krizsan K."/>
            <person name="Kiss B."/>
            <person name="Hess J."/>
            <person name="Varga T."/>
            <person name="Slot J."/>
            <person name="Riley R."/>
            <person name="Boka B."/>
            <person name="Rigling D."/>
            <person name="Barry K."/>
            <person name="Lee J."/>
            <person name="Mihaltcheva S."/>
            <person name="LaButti K."/>
            <person name="Lipzen A."/>
            <person name="Waldron R."/>
            <person name="Moloney N.M."/>
            <person name="Sperisen C."/>
            <person name="Kredics L."/>
            <person name="Vagvoelgyi C."/>
            <person name="Patrignani A."/>
            <person name="Fitzpatrick D."/>
            <person name="Nagy I."/>
            <person name="Doyle S."/>
            <person name="Anderson J.B."/>
            <person name="Grigoriev I.V."/>
            <person name="Gueldener U."/>
            <person name="Muensterkoetter M."/>
            <person name="Nagy L.G."/>
        </authorList>
    </citation>
    <scope>NUCLEOTIDE SEQUENCE [LARGE SCALE GENOMIC DNA]</scope>
    <source>
        <strain evidence="3">C18/9</strain>
    </source>
</reference>
<evidence type="ECO:0000313" key="3">
    <source>
        <dbReference type="Proteomes" id="UP000219338"/>
    </source>
</evidence>
<dbReference type="EMBL" id="FUEG01000002">
    <property type="protein sequence ID" value="SJK99298.1"/>
    <property type="molecule type" value="Genomic_DNA"/>
</dbReference>
<dbReference type="Proteomes" id="UP000219338">
    <property type="component" value="Unassembled WGS sequence"/>
</dbReference>
<feature type="compositionally biased region" description="Basic residues" evidence="1">
    <location>
        <begin position="1"/>
        <end position="10"/>
    </location>
</feature>
<gene>
    <name evidence="2" type="ORF">ARMOST_02591</name>
</gene>
<accession>A0A284QS40</accession>
<proteinExistence type="predicted"/>
<feature type="region of interest" description="Disordered" evidence="1">
    <location>
        <begin position="1"/>
        <end position="33"/>
    </location>
</feature>
<name>A0A284QS40_ARMOS</name>